<evidence type="ECO:0000256" key="4">
    <source>
        <dbReference type="ARBA" id="ARBA00023136"/>
    </source>
</evidence>
<name>A0A919TVC2_9ACTN</name>
<evidence type="ECO:0000256" key="3">
    <source>
        <dbReference type="ARBA" id="ARBA00022989"/>
    </source>
</evidence>
<evidence type="ECO:0000313" key="8">
    <source>
        <dbReference type="Proteomes" id="UP000623608"/>
    </source>
</evidence>
<evidence type="ECO:0000256" key="5">
    <source>
        <dbReference type="NCBIfam" id="TIGR02228"/>
    </source>
</evidence>
<dbReference type="GO" id="GO:0006465">
    <property type="term" value="P:signal peptide processing"/>
    <property type="evidence" value="ECO:0007669"/>
    <property type="project" value="UniProtKB-UniRule"/>
</dbReference>
<organism evidence="7 8">
    <name type="scientific">Paractinoplanes tereljensis</name>
    <dbReference type="NCBI Taxonomy" id="571912"/>
    <lineage>
        <taxon>Bacteria</taxon>
        <taxon>Bacillati</taxon>
        <taxon>Actinomycetota</taxon>
        <taxon>Actinomycetes</taxon>
        <taxon>Micromonosporales</taxon>
        <taxon>Micromonosporaceae</taxon>
        <taxon>Paractinoplanes</taxon>
    </lineage>
</organism>
<dbReference type="NCBIfam" id="TIGR02228">
    <property type="entry name" value="sigpep_I_arch"/>
    <property type="match status" value="1"/>
</dbReference>
<keyword evidence="4 6" id="KW-0472">Membrane</keyword>
<accession>A0A919TVC2</accession>
<feature type="transmembrane region" description="Helical" evidence="6">
    <location>
        <begin position="397"/>
        <end position="416"/>
    </location>
</feature>
<evidence type="ECO:0000256" key="6">
    <source>
        <dbReference type="SAM" id="Phobius"/>
    </source>
</evidence>
<dbReference type="Proteomes" id="UP000623608">
    <property type="component" value="Unassembled WGS sequence"/>
</dbReference>
<keyword evidence="3 6" id="KW-1133">Transmembrane helix</keyword>
<dbReference type="CDD" id="cd06462">
    <property type="entry name" value="Peptidase_S24_S26"/>
    <property type="match status" value="1"/>
</dbReference>
<evidence type="ECO:0000313" key="7">
    <source>
        <dbReference type="EMBL" id="GIF24633.1"/>
    </source>
</evidence>
<evidence type="ECO:0000256" key="1">
    <source>
        <dbReference type="ARBA" id="ARBA00004370"/>
    </source>
</evidence>
<dbReference type="InterPro" id="IPR036286">
    <property type="entry name" value="LexA/Signal_pep-like_sf"/>
</dbReference>
<dbReference type="Pfam" id="PF17231">
    <property type="entry name" value="DUF5305"/>
    <property type="match status" value="1"/>
</dbReference>
<comment type="subcellular location">
    <subcellularLocation>
        <location evidence="1">Membrane</location>
    </subcellularLocation>
</comment>
<keyword evidence="2 6" id="KW-0812">Transmembrane</keyword>
<dbReference type="GO" id="GO:0004252">
    <property type="term" value="F:serine-type endopeptidase activity"/>
    <property type="evidence" value="ECO:0007669"/>
    <property type="project" value="UniProtKB-UniRule"/>
</dbReference>
<feature type="transmembrane region" description="Helical" evidence="6">
    <location>
        <begin position="180"/>
        <end position="203"/>
    </location>
</feature>
<dbReference type="AlphaFoldDB" id="A0A919TVC2"/>
<proteinExistence type="predicted"/>
<evidence type="ECO:0000256" key="2">
    <source>
        <dbReference type="ARBA" id="ARBA00022692"/>
    </source>
</evidence>
<gene>
    <name evidence="7" type="ORF">Ate02nite_73630</name>
</gene>
<dbReference type="EMBL" id="BOMY01000046">
    <property type="protein sequence ID" value="GIF24633.1"/>
    <property type="molecule type" value="Genomic_DNA"/>
</dbReference>
<sequence>MAAILGMAAIGAWAIMTERIGYVVTQGVSMNPVYYQGDLVFVMKADSYHVGQIVAYHGKSPGQRVLHRIIGGNGSTGFVTKGDNNESIDLLNPTTDEMIGRAVLHVPHGGIWLKPLLGPSGIGMLSFLVISGASATARTRRDIPRGRRKKKVRAMSGGQSGSWATAAAVLKAIERLSPALRVAAAISAVLLVLALTLGILGWMKPLSVTQATKAAPAQSITYSYTATVPKSAAYDGTTVRSPDPIFRKLANRANLTARYKGPAGAFTLTATLSNDIGWHTTLTLVKKTTFTGDTFDATVPLDFADLVARSDAASEAAGAGRKSQVLVDLNAAVTSAGLSDLAAPLQIGVDTFRMAAATDTKYTTEAAKTAGAEVVTQREITIFGHSLMTASQARSDAVLLLIGAVAIAAVILFAALRRLPLRTRAEIERRYPNLLVQVEPMASPPGKPVVNVDNFPALVRLSEKYGQMILTWRRPDADDFIVRDEGITYRYRVPLEGESTLQNVDFINRTTSGPHRHEAPTQAS</sequence>
<keyword evidence="8" id="KW-1185">Reference proteome</keyword>
<dbReference type="InterPro" id="IPR001733">
    <property type="entry name" value="Peptidase_S26B"/>
</dbReference>
<dbReference type="SUPFAM" id="SSF51306">
    <property type="entry name" value="LexA/Signal peptidase"/>
    <property type="match status" value="1"/>
</dbReference>
<comment type="caution">
    <text evidence="7">The sequence shown here is derived from an EMBL/GenBank/DDBJ whole genome shotgun (WGS) entry which is preliminary data.</text>
</comment>
<dbReference type="InterPro" id="IPR035185">
    <property type="entry name" value="DUF5305"/>
</dbReference>
<dbReference type="GO" id="GO:0016020">
    <property type="term" value="C:membrane"/>
    <property type="evidence" value="ECO:0007669"/>
    <property type="project" value="UniProtKB-SubCell"/>
</dbReference>
<dbReference type="GO" id="GO:0009003">
    <property type="term" value="F:signal peptidase activity"/>
    <property type="evidence" value="ECO:0007669"/>
    <property type="project" value="UniProtKB-EC"/>
</dbReference>
<dbReference type="RefSeq" id="WP_203812482.1">
    <property type="nucleotide sequence ID" value="NZ_BOMY01000046.1"/>
</dbReference>
<protein>
    <recommendedName>
        <fullName evidence="5">Signal peptidase I</fullName>
        <ecNumber evidence="5">3.4.21.89</ecNumber>
    </recommendedName>
</protein>
<reference evidence="7" key="1">
    <citation type="submission" date="2021-01" db="EMBL/GenBank/DDBJ databases">
        <title>Whole genome shotgun sequence of Actinoplanes tereljensis NBRC 105297.</title>
        <authorList>
            <person name="Komaki H."/>
            <person name="Tamura T."/>
        </authorList>
    </citation>
    <scope>NUCLEOTIDE SEQUENCE</scope>
    <source>
        <strain evidence="7">NBRC 105297</strain>
    </source>
</reference>
<dbReference type="EC" id="3.4.21.89" evidence="5"/>